<keyword evidence="3" id="KW-0732">Signal</keyword>
<name>A0A8H2KB37_9MICO</name>
<keyword evidence="5" id="KW-1185">Reference proteome</keyword>
<evidence type="ECO:0000256" key="3">
    <source>
        <dbReference type="SAM" id="SignalP"/>
    </source>
</evidence>
<keyword evidence="2" id="KW-0472">Membrane</keyword>
<evidence type="ECO:0008006" key="6">
    <source>
        <dbReference type="Google" id="ProtNLM"/>
    </source>
</evidence>
<evidence type="ECO:0000313" key="5">
    <source>
        <dbReference type="Proteomes" id="UP000316560"/>
    </source>
</evidence>
<keyword evidence="2" id="KW-0812">Transmembrane</keyword>
<protein>
    <recommendedName>
        <fullName evidence="6">VanZ like protein</fullName>
    </recommendedName>
</protein>
<sequence>MDRSRVVVAAFAALYFSAVGALAFVSAPDNNGGLWVWTLFAFIPVGAFLVWMFGRSRWWLALAYSMVGAAWLEAAQTVWMPVGYGTVMDILIASIGAGIGVGGAVGMSIWRERSVSAHRAPAAESTKNLRVNRRASASKSAPPLNLDR</sequence>
<dbReference type="OrthoDB" id="3787741at2"/>
<feature type="transmembrane region" description="Helical" evidence="2">
    <location>
        <begin position="33"/>
        <end position="51"/>
    </location>
</feature>
<feature type="transmembrane region" description="Helical" evidence="2">
    <location>
        <begin position="90"/>
        <end position="110"/>
    </location>
</feature>
<evidence type="ECO:0000256" key="1">
    <source>
        <dbReference type="SAM" id="MobiDB-lite"/>
    </source>
</evidence>
<dbReference type="Proteomes" id="UP000316560">
    <property type="component" value="Unassembled WGS sequence"/>
</dbReference>
<evidence type="ECO:0000313" key="4">
    <source>
        <dbReference type="EMBL" id="TQO20951.1"/>
    </source>
</evidence>
<dbReference type="EMBL" id="VFRA01000001">
    <property type="protein sequence ID" value="TQO20951.1"/>
    <property type="molecule type" value="Genomic_DNA"/>
</dbReference>
<feature type="compositionally biased region" description="Polar residues" evidence="1">
    <location>
        <begin position="125"/>
        <end position="139"/>
    </location>
</feature>
<keyword evidence="2" id="KW-1133">Transmembrane helix</keyword>
<gene>
    <name evidence="4" type="ORF">FB472_2608</name>
</gene>
<feature type="transmembrane region" description="Helical" evidence="2">
    <location>
        <begin position="58"/>
        <end position="78"/>
    </location>
</feature>
<reference evidence="4 5" key="1">
    <citation type="submission" date="2019-06" db="EMBL/GenBank/DDBJ databases">
        <title>Sequencing the genomes of 1000 actinobacteria strains.</title>
        <authorList>
            <person name="Klenk H.-P."/>
        </authorList>
    </citation>
    <scope>NUCLEOTIDE SEQUENCE [LARGE SCALE GENOMIC DNA]</scope>
    <source>
        <strain evidence="4 5">DSM 21947</strain>
    </source>
</reference>
<organism evidence="4 5">
    <name type="scientific">Rhodoglobus vestalii</name>
    <dbReference type="NCBI Taxonomy" id="193384"/>
    <lineage>
        <taxon>Bacteria</taxon>
        <taxon>Bacillati</taxon>
        <taxon>Actinomycetota</taxon>
        <taxon>Actinomycetes</taxon>
        <taxon>Micrococcales</taxon>
        <taxon>Microbacteriaceae</taxon>
        <taxon>Rhodoglobus</taxon>
    </lineage>
</organism>
<feature type="signal peptide" evidence="3">
    <location>
        <begin position="1"/>
        <end position="23"/>
    </location>
</feature>
<accession>A0A8H2KB37</accession>
<evidence type="ECO:0000256" key="2">
    <source>
        <dbReference type="SAM" id="Phobius"/>
    </source>
</evidence>
<comment type="caution">
    <text evidence="4">The sequence shown here is derived from an EMBL/GenBank/DDBJ whole genome shotgun (WGS) entry which is preliminary data.</text>
</comment>
<feature type="chain" id="PRO_5034776474" description="VanZ like protein" evidence="3">
    <location>
        <begin position="24"/>
        <end position="148"/>
    </location>
</feature>
<feature type="region of interest" description="Disordered" evidence="1">
    <location>
        <begin position="121"/>
        <end position="148"/>
    </location>
</feature>
<dbReference type="RefSeq" id="WP_141991180.1">
    <property type="nucleotide sequence ID" value="NZ_VFRA01000001.1"/>
</dbReference>
<dbReference type="AlphaFoldDB" id="A0A8H2KB37"/>
<proteinExistence type="predicted"/>